<name>A0ABR1DBR3_NECAM</name>
<dbReference type="Proteomes" id="UP001303046">
    <property type="component" value="Unassembled WGS sequence"/>
</dbReference>
<gene>
    <name evidence="1" type="primary">Necator_chrIV.g13883</name>
    <name evidence="1" type="ORF">RB195_000591</name>
</gene>
<evidence type="ECO:0000313" key="1">
    <source>
        <dbReference type="EMBL" id="KAK6747481.1"/>
    </source>
</evidence>
<protein>
    <submittedName>
        <fullName evidence="1">Uncharacterized protein</fullName>
    </submittedName>
</protein>
<accession>A0ABR1DBR3</accession>
<organism evidence="1 2">
    <name type="scientific">Necator americanus</name>
    <name type="common">Human hookworm</name>
    <dbReference type="NCBI Taxonomy" id="51031"/>
    <lineage>
        <taxon>Eukaryota</taxon>
        <taxon>Metazoa</taxon>
        <taxon>Ecdysozoa</taxon>
        <taxon>Nematoda</taxon>
        <taxon>Chromadorea</taxon>
        <taxon>Rhabditida</taxon>
        <taxon>Rhabditina</taxon>
        <taxon>Rhabditomorpha</taxon>
        <taxon>Strongyloidea</taxon>
        <taxon>Ancylostomatidae</taxon>
        <taxon>Bunostominae</taxon>
        <taxon>Necator</taxon>
    </lineage>
</organism>
<proteinExistence type="predicted"/>
<reference evidence="1 2" key="1">
    <citation type="submission" date="2023-08" db="EMBL/GenBank/DDBJ databases">
        <title>A Necator americanus chromosomal reference genome.</title>
        <authorList>
            <person name="Ilik V."/>
            <person name="Petrzelkova K.J."/>
            <person name="Pardy F."/>
            <person name="Fuh T."/>
            <person name="Niatou-Singa F.S."/>
            <person name="Gouil Q."/>
            <person name="Baker L."/>
            <person name="Ritchie M.E."/>
            <person name="Jex A.R."/>
            <person name="Gazzola D."/>
            <person name="Li H."/>
            <person name="Toshio Fujiwara R."/>
            <person name="Zhan B."/>
            <person name="Aroian R.V."/>
            <person name="Pafco B."/>
            <person name="Schwarz E.M."/>
        </authorList>
    </citation>
    <scope>NUCLEOTIDE SEQUENCE [LARGE SCALE GENOMIC DNA]</scope>
    <source>
        <strain evidence="1 2">Aroian</strain>
        <tissue evidence="1">Whole animal</tissue>
    </source>
</reference>
<sequence length="839" mass="89155">MSVSSFGSIKILSSGIPAKREQRGAVEACWAHNPEVAVEYQQSESSVAQWKRAGPITQSSGIPAKREQRGAVEACWAHNPEVGGSKPLAANRFSAPPCRWTASLVNSLCMSASSFGNIKILSSGIPAKREQRGAVEACWAHNPEVGGSKPLAANRFSVLHVVGLTSLVNLGMSASSFGNIKILSSGIPAKREQRGAVEACWAHNPEVGGSKPLAANRFSAPPCPVEYQQSESSVAQWKRAGPITQSSGIPAKREQRGAVEACWAHNPEVGGSKPLAANRFSAPPCPVEYQQSESSVAQWKRAGPITQSSGIPAKREQRGAVEACWAHNPEVGGSKPLAANRFSAPPCPVEYQQSESSVAQWKRAGPITQSSGIPAKREQRGAVEACWAHNPEVGGSKPLAANHFASPPCPVEYQQSESSVAQWKRAGPITQSSGIPAKREQRGAVEACWAHNPEVGGSKPLAANRFSAPPCRWTASLVNHCISASSFGNIKILSSGIPAKREQRGSGPWAHNPEAVEYQQSESSVAQWKRAGPITQSSGIPAKREQRGAVEACWAHNPEVGGSKPLAANRFSAPPCPVEYQQSESSVAQWKRAGPITQSSGIPAKREQRGAVEACWAHNPEVGGSKPLAANRFSVPPCRWTASFSLIIAVEYQQSESSVAQWKRAGPITQSSGIPAKREQRGAVEACWAHNPEVGGSKPLAANRFSAPPCPVEYQQSESSVAQWKRAGPITQSSGIPAKREQRGAVEACWAHNPEVGGSKPLAANRFSAPPCRWITPLIHLGMSASSFGNIKILSSGIPAKREQRGAVEACWAHNPEVGGSKPLAANRFSVLHVVGLLP</sequence>
<keyword evidence="2" id="KW-1185">Reference proteome</keyword>
<comment type="caution">
    <text evidence="1">The sequence shown here is derived from an EMBL/GenBank/DDBJ whole genome shotgun (WGS) entry which is preliminary data.</text>
</comment>
<evidence type="ECO:0000313" key="2">
    <source>
        <dbReference type="Proteomes" id="UP001303046"/>
    </source>
</evidence>
<dbReference type="EMBL" id="JAVFWL010000004">
    <property type="protein sequence ID" value="KAK6747481.1"/>
    <property type="molecule type" value="Genomic_DNA"/>
</dbReference>